<gene>
    <name evidence="2" type="primary">PO11_50</name>
    <name evidence="2" type="ORF">AVEN_149206_1</name>
</gene>
<reference evidence="2 3" key="1">
    <citation type="journal article" date="2019" name="Sci. Rep.">
        <title>Orb-weaving spider Araneus ventricosus genome elucidates the spidroin gene catalogue.</title>
        <authorList>
            <person name="Kono N."/>
            <person name="Nakamura H."/>
            <person name="Ohtoshi R."/>
            <person name="Moran D.A.P."/>
            <person name="Shinohara A."/>
            <person name="Yoshida Y."/>
            <person name="Fujiwara M."/>
            <person name="Mori M."/>
            <person name="Tomita M."/>
            <person name="Arakawa K."/>
        </authorList>
    </citation>
    <scope>NUCLEOTIDE SEQUENCE [LARGE SCALE GENOMIC DNA]</scope>
</reference>
<dbReference type="PROSITE" id="PS50878">
    <property type="entry name" value="RT_POL"/>
    <property type="match status" value="1"/>
</dbReference>
<evidence type="ECO:0000313" key="2">
    <source>
        <dbReference type="EMBL" id="GBM78144.1"/>
    </source>
</evidence>
<organism evidence="2 3">
    <name type="scientific">Araneus ventricosus</name>
    <name type="common">Orbweaver spider</name>
    <name type="synonym">Epeira ventricosa</name>
    <dbReference type="NCBI Taxonomy" id="182803"/>
    <lineage>
        <taxon>Eukaryota</taxon>
        <taxon>Metazoa</taxon>
        <taxon>Ecdysozoa</taxon>
        <taxon>Arthropoda</taxon>
        <taxon>Chelicerata</taxon>
        <taxon>Arachnida</taxon>
        <taxon>Araneae</taxon>
        <taxon>Araneomorphae</taxon>
        <taxon>Entelegynae</taxon>
        <taxon>Araneoidea</taxon>
        <taxon>Araneidae</taxon>
        <taxon>Araneus</taxon>
    </lineage>
</organism>
<feature type="domain" description="Reverse transcriptase" evidence="1">
    <location>
        <begin position="160"/>
        <end position="370"/>
    </location>
</feature>
<dbReference type="SUPFAM" id="SSF56672">
    <property type="entry name" value="DNA/RNA polymerases"/>
    <property type="match status" value="1"/>
</dbReference>
<evidence type="ECO:0000313" key="3">
    <source>
        <dbReference type="Proteomes" id="UP000499080"/>
    </source>
</evidence>
<dbReference type="PANTHER" id="PTHR19446">
    <property type="entry name" value="REVERSE TRANSCRIPTASES"/>
    <property type="match status" value="1"/>
</dbReference>
<dbReference type="Proteomes" id="UP000499080">
    <property type="component" value="Unassembled WGS sequence"/>
</dbReference>
<dbReference type="OrthoDB" id="6437545at2759"/>
<dbReference type="Pfam" id="PF00078">
    <property type="entry name" value="RVT_1"/>
    <property type="match status" value="1"/>
</dbReference>
<dbReference type="InterPro" id="IPR000477">
    <property type="entry name" value="RT_dom"/>
</dbReference>
<protein>
    <submittedName>
        <fullName evidence="2">Retrovirus-related Pol polyprotein from type-1 retrotransposable element R1</fullName>
    </submittedName>
</protein>
<dbReference type="AlphaFoldDB" id="A0A4Y2IKK8"/>
<keyword evidence="3" id="KW-1185">Reference proteome</keyword>
<dbReference type="GO" id="GO:0071897">
    <property type="term" value="P:DNA biosynthetic process"/>
    <property type="evidence" value="ECO:0007669"/>
    <property type="project" value="UniProtKB-ARBA"/>
</dbReference>
<sequence>MYGKTALLDYFQAQLDHICVSHEGNPGKTTTSSLIATDTFLATTSARISLSPFRPPLFSQIGLPEGEKGAFQLPFKQVPIAARPPHSDLIQNSPLHAKLRQLIKIPPSTSNDSLFSATEIEAAFKNIRSKKTPGPDGLFGDIVKEAYHTNKTYMLDLFNACLEHGHFPSRWKNADLVMFNKANKKDTYPAVFHPICLLDALGNILDRLVTQRIFHHLLKNKKISDRQFGFTPGRSAPEAILHLKDWISIARSQGKHSVIISLDVKSAFSRVWWLLVLYNLQEMDCPRNLFQLVASFLDRRSISFKYGDSGTTKDYSVGCPQGSNSGPLYWLLVINDALEIDIGEDVKLLTYADDIYLFVEPQVNTRSRRM</sequence>
<comment type="caution">
    <text evidence="2">The sequence shown here is derived from an EMBL/GenBank/DDBJ whole genome shotgun (WGS) entry which is preliminary data.</text>
</comment>
<evidence type="ECO:0000259" key="1">
    <source>
        <dbReference type="PROSITE" id="PS50878"/>
    </source>
</evidence>
<name>A0A4Y2IKK8_ARAVE</name>
<accession>A0A4Y2IKK8</accession>
<dbReference type="EMBL" id="BGPR01002734">
    <property type="protein sequence ID" value="GBM78144.1"/>
    <property type="molecule type" value="Genomic_DNA"/>
</dbReference>
<dbReference type="InterPro" id="IPR043502">
    <property type="entry name" value="DNA/RNA_pol_sf"/>
</dbReference>
<proteinExistence type="predicted"/>